<accession>A0A3D8SFR1</accession>
<dbReference type="InterPro" id="IPR010684">
    <property type="entry name" value="RNA_pol_II_trans_fac_SIII_A"/>
</dbReference>
<keyword evidence="3" id="KW-1185">Reference proteome</keyword>
<dbReference type="AlphaFoldDB" id="A0A3D8SFR1"/>
<dbReference type="Pfam" id="PF06881">
    <property type="entry name" value="Elongin_A"/>
    <property type="match status" value="1"/>
</dbReference>
<protein>
    <recommendedName>
        <fullName evidence="4">RNA polymerase II transcription factor SIII subunit A</fullName>
    </recommendedName>
</protein>
<proteinExistence type="predicted"/>
<dbReference type="InterPro" id="IPR051870">
    <property type="entry name" value="Elongin-A_domain"/>
</dbReference>
<feature type="compositionally biased region" description="Low complexity" evidence="1">
    <location>
        <begin position="305"/>
        <end position="344"/>
    </location>
</feature>
<evidence type="ECO:0008006" key="4">
    <source>
        <dbReference type="Google" id="ProtNLM"/>
    </source>
</evidence>
<reference evidence="2 3" key="1">
    <citation type="journal article" date="2018" name="IMA Fungus">
        <title>IMA Genome-F 9: Draft genome sequence of Annulohypoxylon stygium, Aspergillus mulundensis, Berkeleyomyces basicola (syn. Thielaviopsis basicola), Ceratocystis smalleyi, two Cercospora beticola strains, Coleophoma cylindrospora, Fusarium fracticaudum, Phialophora cf. hyalina, and Morchella septimelata.</title>
        <authorList>
            <person name="Wingfield B.D."/>
            <person name="Bills G.F."/>
            <person name="Dong Y."/>
            <person name="Huang W."/>
            <person name="Nel W.J."/>
            <person name="Swalarsk-Parry B.S."/>
            <person name="Vaghefi N."/>
            <person name="Wilken P.M."/>
            <person name="An Z."/>
            <person name="de Beer Z.W."/>
            <person name="De Vos L."/>
            <person name="Chen L."/>
            <person name="Duong T.A."/>
            <person name="Gao Y."/>
            <person name="Hammerbacher A."/>
            <person name="Kikkert J.R."/>
            <person name="Li Y."/>
            <person name="Li H."/>
            <person name="Li K."/>
            <person name="Li Q."/>
            <person name="Liu X."/>
            <person name="Ma X."/>
            <person name="Naidoo K."/>
            <person name="Pethybridge S.J."/>
            <person name="Sun J."/>
            <person name="Steenkamp E.T."/>
            <person name="van der Nest M.A."/>
            <person name="van Wyk S."/>
            <person name="Wingfield M.J."/>
            <person name="Xiong C."/>
            <person name="Yue Q."/>
            <person name="Zhang X."/>
        </authorList>
    </citation>
    <scope>NUCLEOTIDE SEQUENCE [LARGE SCALE GENOMIC DNA]</scope>
    <source>
        <strain evidence="2 3">BP6252</strain>
    </source>
</reference>
<feature type="compositionally biased region" description="Acidic residues" evidence="1">
    <location>
        <begin position="284"/>
        <end position="295"/>
    </location>
</feature>
<sequence>MPAPRLVDSCIKVCIRNVRGLTDVGDFEYQTIRPVLKCVSSAEQLHKIEQNSPQIQGEDAELWQAFIARDIPNWRTKNYVPKNPRNWYRVYCKYKKEQQQEIARDEEILRQSMLGLKRERETHVSKVVDLKSLPKIPRDPRMIANNGGVPLKGKTGFKKAPPSALTWTAGSKTKLTDGKSVLTRARREAKEMTQRGKLATPTGQLNIRHGQVKQAPAAMVKEYRTAAQPPLKILSRKHGVGGIKGGIRGPSLEEREARLRAAMAGGSSNRQTYNDPKATYVGSSDDEEDSGLEDLFDSKPKQQNRSVSSRRLSSPPSVPHSSSSRLQSASESSKAGSSRPLPRALSPPPASSQIANAAPGPKPMMARKRPQVDIFNRGASKKPRQR</sequence>
<comment type="caution">
    <text evidence="2">The sequence shown here is derived from an EMBL/GenBank/DDBJ whole genome shotgun (WGS) entry which is preliminary data.</text>
</comment>
<dbReference type="Gene3D" id="6.10.250.3180">
    <property type="match status" value="1"/>
</dbReference>
<feature type="region of interest" description="Disordered" evidence="1">
    <location>
        <begin position="262"/>
        <end position="386"/>
    </location>
</feature>
<evidence type="ECO:0000313" key="2">
    <source>
        <dbReference type="EMBL" id="RDW85179.1"/>
    </source>
</evidence>
<evidence type="ECO:0000256" key="1">
    <source>
        <dbReference type="SAM" id="MobiDB-lite"/>
    </source>
</evidence>
<dbReference type="PANTHER" id="PTHR15141">
    <property type="entry name" value="TRANSCRIPTION ELONGATION FACTOR B POLYPEPTIDE 3"/>
    <property type="match status" value="1"/>
</dbReference>
<dbReference type="GO" id="GO:0070449">
    <property type="term" value="C:elongin complex"/>
    <property type="evidence" value="ECO:0007669"/>
    <property type="project" value="InterPro"/>
</dbReference>
<evidence type="ECO:0000313" key="3">
    <source>
        <dbReference type="Proteomes" id="UP000256645"/>
    </source>
</evidence>
<feature type="region of interest" description="Disordered" evidence="1">
    <location>
        <begin position="139"/>
        <end position="163"/>
    </location>
</feature>
<dbReference type="Proteomes" id="UP000256645">
    <property type="component" value="Unassembled WGS sequence"/>
</dbReference>
<dbReference type="GO" id="GO:0006368">
    <property type="term" value="P:transcription elongation by RNA polymerase II"/>
    <property type="evidence" value="ECO:0007669"/>
    <property type="project" value="InterPro"/>
</dbReference>
<name>A0A3D8SFR1_9HELO</name>
<gene>
    <name evidence="2" type="ORF">BP6252_02769</name>
</gene>
<dbReference type="OrthoDB" id="21513at2759"/>
<dbReference type="EMBL" id="PDLM01000002">
    <property type="protein sequence ID" value="RDW85179.1"/>
    <property type="molecule type" value="Genomic_DNA"/>
</dbReference>
<organism evidence="2 3">
    <name type="scientific">Coleophoma cylindrospora</name>
    <dbReference type="NCBI Taxonomy" id="1849047"/>
    <lineage>
        <taxon>Eukaryota</taxon>
        <taxon>Fungi</taxon>
        <taxon>Dikarya</taxon>
        <taxon>Ascomycota</taxon>
        <taxon>Pezizomycotina</taxon>
        <taxon>Leotiomycetes</taxon>
        <taxon>Helotiales</taxon>
        <taxon>Dermateaceae</taxon>
        <taxon>Coleophoma</taxon>
    </lineage>
</organism>
<dbReference type="STRING" id="1849047.A0A3D8SFR1"/>
<dbReference type="PANTHER" id="PTHR15141:SF76">
    <property type="entry name" value="TRANSCRIPTION ELONGATION FACTOR B POLYPEPTIDE 3"/>
    <property type="match status" value="1"/>
</dbReference>